<gene>
    <name evidence="2" type="ORF">C8035_v011947</name>
</gene>
<sequence length="133" mass="14340">MGAAESGFGAECFYNYPHMYCVRLLSMESYAAETNLATGDRTPTRTQVPDRGHQSDAGWRSAASPVAFADYTGVAMFVYAELGRPDSIPPPPQLWEPQSPEPGGGVDVANCRSSLLRTKVSSLSLSLSFSRCL</sequence>
<evidence type="ECO:0000313" key="2">
    <source>
        <dbReference type="EMBL" id="TDZ27230.1"/>
    </source>
</evidence>
<evidence type="ECO:0000313" key="3">
    <source>
        <dbReference type="Proteomes" id="UP000295083"/>
    </source>
</evidence>
<feature type="region of interest" description="Disordered" evidence="1">
    <location>
        <begin position="88"/>
        <end position="107"/>
    </location>
</feature>
<reference evidence="2 3" key="1">
    <citation type="submission" date="2018-11" db="EMBL/GenBank/DDBJ databases">
        <title>Genome sequence and assembly of Colletotrichum spinosum.</title>
        <authorList>
            <person name="Gan P."/>
            <person name="Shirasu K."/>
        </authorList>
    </citation>
    <scope>NUCLEOTIDE SEQUENCE [LARGE SCALE GENOMIC DNA]</scope>
    <source>
        <strain evidence="2 3">CBS 515.97</strain>
    </source>
</reference>
<organism evidence="2 3">
    <name type="scientific">Colletotrichum spinosum</name>
    <dbReference type="NCBI Taxonomy" id="1347390"/>
    <lineage>
        <taxon>Eukaryota</taxon>
        <taxon>Fungi</taxon>
        <taxon>Dikarya</taxon>
        <taxon>Ascomycota</taxon>
        <taxon>Pezizomycotina</taxon>
        <taxon>Sordariomycetes</taxon>
        <taxon>Hypocreomycetidae</taxon>
        <taxon>Glomerellales</taxon>
        <taxon>Glomerellaceae</taxon>
        <taxon>Colletotrichum</taxon>
        <taxon>Colletotrichum orbiculare species complex</taxon>
    </lineage>
</organism>
<comment type="caution">
    <text evidence="2">The sequence shown here is derived from an EMBL/GenBank/DDBJ whole genome shotgun (WGS) entry which is preliminary data.</text>
</comment>
<dbReference type="AlphaFoldDB" id="A0A4R8PT64"/>
<dbReference type="Proteomes" id="UP000295083">
    <property type="component" value="Unassembled WGS sequence"/>
</dbReference>
<keyword evidence="3" id="KW-1185">Reference proteome</keyword>
<evidence type="ECO:0000256" key="1">
    <source>
        <dbReference type="SAM" id="MobiDB-lite"/>
    </source>
</evidence>
<feature type="region of interest" description="Disordered" evidence="1">
    <location>
        <begin position="36"/>
        <end position="59"/>
    </location>
</feature>
<name>A0A4R8PT64_9PEZI</name>
<accession>A0A4R8PT64</accession>
<protein>
    <submittedName>
        <fullName evidence="2">Uncharacterized protein</fullName>
    </submittedName>
</protein>
<dbReference type="EMBL" id="QAPG01005164">
    <property type="protein sequence ID" value="TDZ27230.1"/>
    <property type="molecule type" value="Genomic_DNA"/>
</dbReference>
<proteinExistence type="predicted"/>